<dbReference type="EMBL" id="CACSLK010030184">
    <property type="protein sequence ID" value="CAA0836895.1"/>
    <property type="molecule type" value="Genomic_DNA"/>
</dbReference>
<evidence type="ECO:0000313" key="7">
    <source>
        <dbReference type="EMBL" id="CAA0836895.1"/>
    </source>
</evidence>
<dbReference type="GO" id="GO:0008270">
    <property type="term" value="F:zinc ion binding"/>
    <property type="evidence" value="ECO:0007669"/>
    <property type="project" value="UniProtKB-KW"/>
</dbReference>
<keyword evidence="5" id="KW-0472">Membrane</keyword>
<gene>
    <name evidence="7" type="ORF">SHERM_03933</name>
</gene>
<evidence type="ECO:0000259" key="6">
    <source>
        <dbReference type="PROSITE" id="PS51999"/>
    </source>
</evidence>
<keyword evidence="5" id="KW-0812">Transmembrane</keyword>
<name>A0A9N7RLV4_STRHE</name>
<comment type="caution">
    <text evidence="7">The sequence shown here is derived from an EMBL/GenBank/DDBJ whole genome shotgun (WGS) entry which is preliminary data.</text>
</comment>
<evidence type="ECO:0000256" key="5">
    <source>
        <dbReference type="SAM" id="Phobius"/>
    </source>
</evidence>
<keyword evidence="2 4" id="KW-0863">Zinc-finger</keyword>
<evidence type="ECO:0000256" key="1">
    <source>
        <dbReference type="ARBA" id="ARBA00022723"/>
    </source>
</evidence>
<dbReference type="PROSITE" id="PS51999">
    <property type="entry name" value="ZF_GRF"/>
    <property type="match status" value="1"/>
</dbReference>
<feature type="transmembrane region" description="Helical" evidence="5">
    <location>
        <begin position="116"/>
        <end position="135"/>
    </location>
</feature>
<keyword evidence="1" id="KW-0479">Metal-binding</keyword>
<evidence type="ECO:0000313" key="8">
    <source>
        <dbReference type="Proteomes" id="UP001153555"/>
    </source>
</evidence>
<dbReference type="OrthoDB" id="2822301at2759"/>
<feature type="domain" description="GRF-type" evidence="6">
    <location>
        <begin position="17"/>
        <end position="58"/>
    </location>
</feature>
<proteinExistence type="predicted"/>
<dbReference type="Proteomes" id="UP001153555">
    <property type="component" value="Unassembled WGS sequence"/>
</dbReference>
<dbReference type="AlphaFoldDB" id="A0A9N7RLV4"/>
<dbReference type="PANTHER" id="PTHR33248">
    <property type="entry name" value="ZINC ION-BINDING PROTEIN"/>
    <property type="match status" value="1"/>
</dbReference>
<keyword evidence="3" id="KW-0862">Zinc</keyword>
<keyword evidence="8" id="KW-1185">Reference proteome</keyword>
<reference evidence="7" key="1">
    <citation type="submission" date="2019-12" db="EMBL/GenBank/DDBJ databases">
        <authorList>
            <person name="Scholes J."/>
        </authorList>
    </citation>
    <scope>NUCLEOTIDE SEQUENCE</scope>
</reference>
<organism evidence="7 8">
    <name type="scientific">Striga hermonthica</name>
    <name type="common">Purple witchweed</name>
    <name type="synonym">Buchnera hermonthica</name>
    <dbReference type="NCBI Taxonomy" id="68872"/>
    <lineage>
        <taxon>Eukaryota</taxon>
        <taxon>Viridiplantae</taxon>
        <taxon>Streptophyta</taxon>
        <taxon>Embryophyta</taxon>
        <taxon>Tracheophyta</taxon>
        <taxon>Spermatophyta</taxon>
        <taxon>Magnoliopsida</taxon>
        <taxon>eudicotyledons</taxon>
        <taxon>Gunneridae</taxon>
        <taxon>Pentapetalae</taxon>
        <taxon>asterids</taxon>
        <taxon>lamiids</taxon>
        <taxon>Lamiales</taxon>
        <taxon>Orobanchaceae</taxon>
        <taxon>Buchnereae</taxon>
        <taxon>Striga</taxon>
    </lineage>
</organism>
<protein>
    <recommendedName>
        <fullName evidence="6">GRF-type domain-containing protein</fullName>
    </recommendedName>
</protein>
<dbReference type="InterPro" id="IPR010666">
    <property type="entry name" value="Znf_GRF"/>
</dbReference>
<evidence type="ECO:0000256" key="3">
    <source>
        <dbReference type="ARBA" id="ARBA00022833"/>
    </source>
</evidence>
<evidence type="ECO:0000256" key="2">
    <source>
        <dbReference type="ARBA" id="ARBA00022771"/>
    </source>
</evidence>
<evidence type="ECO:0000256" key="4">
    <source>
        <dbReference type="PROSITE-ProRule" id="PRU01343"/>
    </source>
</evidence>
<sequence>MPMSSSSSFSSPSNLSFYCRQPAQLHISKTPSNPGKKFHGCKNWSNGGCKFFRWEDEPDSSNNQLMANELIKHMNKMLLLEAENQKMKESVALQFQHAQDIYVEEFSKIRQNIWKLEVFVAATWVLFVIFIVVVMW</sequence>
<keyword evidence="5" id="KW-1133">Transmembrane helix</keyword>
<accession>A0A9N7RLV4</accession>
<dbReference type="Pfam" id="PF06839">
    <property type="entry name" value="Zn_ribbon_GRF"/>
    <property type="match status" value="1"/>
</dbReference>